<comment type="caution">
    <text evidence="1">The sequence shown here is derived from an EMBL/GenBank/DDBJ whole genome shotgun (WGS) entry which is preliminary data.</text>
</comment>
<evidence type="ECO:0000313" key="2">
    <source>
        <dbReference type="Proteomes" id="UP000768646"/>
    </source>
</evidence>
<reference evidence="1 2" key="1">
    <citation type="journal article" date="2021" name="Commun. Biol.">
        <title>Genomic insights into the host specific adaptation of the Pneumocystis genus.</title>
        <authorList>
            <person name="Cisse O.H."/>
            <person name="Ma L."/>
            <person name="Dekker J.P."/>
            <person name="Khil P.P."/>
            <person name="Youn J.-H."/>
            <person name="Brenchley J.M."/>
            <person name="Blair R."/>
            <person name="Pahar B."/>
            <person name="Chabe M."/>
            <person name="Van Rompay K.K.A."/>
            <person name="Keesler R."/>
            <person name="Sukura A."/>
            <person name="Hirsch V."/>
            <person name="Kutty G."/>
            <person name="Liu Y."/>
            <person name="Peng L."/>
            <person name="Chen J."/>
            <person name="Song J."/>
            <person name="Weissenbacher-Lang C."/>
            <person name="Xu J."/>
            <person name="Upham N.S."/>
            <person name="Stajich J.E."/>
            <person name="Cuomo C.A."/>
            <person name="Cushion M.T."/>
            <person name="Kovacs J.A."/>
        </authorList>
    </citation>
    <scope>NUCLEOTIDE SEQUENCE [LARGE SCALE GENOMIC DNA]</scope>
    <source>
        <strain evidence="1 2">RABM</strain>
    </source>
</reference>
<dbReference type="EMBL" id="JABTEG010000004">
    <property type="protein sequence ID" value="KAG4305293.1"/>
    <property type="molecule type" value="Genomic_DNA"/>
</dbReference>
<name>A0ACB7CCI8_9ASCO</name>
<sequence>MGIFKSILKLLGIEDSVLGFIVLVLTLFFISHIFPQLHQRDSSLPPVVFHWIPFIGSTIQYGLDPYKFFQKQQKKHGDIFTFILLGRKMTVALGPKGNDLVFNGKLSSLSAEEAYTHLTTPVFGTDVIYDVPNHILMEQKKFIKIGLTTETFRTYVPMIIEEVKGYLKTSPLFGKDKSHGISSLMKAIPEITIFTASRTLQGKEVRDIFDVSFAELYHDLDKGFTPINFLVPWLPLPKNRLRDLAQKKMAQIYMNIITKRRKTNQHPEEDMIWNLMNQKYKDGRKLTDKEIAHLMIGILMAGQHTSAATGAWALLHLAEKPNELLLEEQKKVFGDNLDDLTYDHFKDLELLTYVIRETLRLHPPLHSIMRKVKSPIPIENSPYIVPKNYYLLAAPGVSSVDEKYFKNALEFIPERWKYEKAVDDSDKVDYGYGLVTKGAFSPYLPFGAGRHRCIGEQFAYMQLGTIITTFVHELEWSLPKNQTTFPGPDYTSMVVLPKKPSNIEWKWRQKTNINDSHKNVLQNYIQRVDPEEIYLRQEKIAGSGSFGSVYKGFNKKTYRQVAIKIIDLESTEDEVEDVMLEINILSQLNSQFITRYYESYLKDTKLWIIMEYCSGGSCSDLMKPKPIEEEYIAIIMREILRGLEYLHNEGKLHRDIKAANVLLSSTGDVKLADFGVSGQLTATMNRKNTFVGTPFWMAPEVIKQSGYDFKADIWSLGITAIELAKGEPPYAELHPMKVLFLIPKNDPPLLSGPFSSTFKDFVRLCLQKDANNRPSAKELLKHRFIRMARKTSYLTELIERHERWAAQSKYRKYEDGSGVEDEELSSDSFDTYWEFETLKYETKKENKTQYIQKALDNSYNTKKDIEKNQKQVNYHILGQNLKNNFVSLEEDSSYNSNTIREIYSRKENIPPNEFTKETFSPIQPVLKSTEETLNNQKSSTSPKNLSNQPDHSSNNSNNLHCSQQSNNSISQNHTNLINFLHDDSLKQSQWKLAILHAFKKLEKRYFTSPEICVYLKKLKKIFQEIDENCPNLISILMNEIIVEESVREYSENVQNLQLL</sequence>
<gene>
    <name evidence="1" type="ORF">PORY_001463</name>
</gene>
<dbReference type="Proteomes" id="UP000768646">
    <property type="component" value="Unassembled WGS sequence"/>
</dbReference>
<keyword evidence="2" id="KW-1185">Reference proteome</keyword>
<evidence type="ECO:0000313" key="1">
    <source>
        <dbReference type="EMBL" id="KAG4305293.1"/>
    </source>
</evidence>
<protein>
    <submittedName>
        <fullName evidence="1">Uncharacterized protein</fullName>
    </submittedName>
</protein>
<accession>A0ACB7CCI8</accession>
<proteinExistence type="predicted"/>
<organism evidence="1 2">
    <name type="scientific">Pneumocystis oryctolagi</name>
    <dbReference type="NCBI Taxonomy" id="42067"/>
    <lineage>
        <taxon>Eukaryota</taxon>
        <taxon>Fungi</taxon>
        <taxon>Dikarya</taxon>
        <taxon>Ascomycota</taxon>
        <taxon>Taphrinomycotina</taxon>
        <taxon>Pneumocystomycetes</taxon>
        <taxon>Pneumocystaceae</taxon>
        <taxon>Pneumocystis</taxon>
    </lineage>
</organism>